<evidence type="ECO:0000256" key="1">
    <source>
        <dbReference type="SAM" id="SignalP"/>
    </source>
</evidence>
<organism evidence="2 3">
    <name type="scientific">Maribellus comscasis</name>
    <dbReference type="NCBI Taxonomy" id="2681766"/>
    <lineage>
        <taxon>Bacteria</taxon>
        <taxon>Pseudomonadati</taxon>
        <taxon>Bacteroidota</taxon>
        <taxon>Bacteroidia</taxon>
        <taxon>Marinilabiliales</taxon>
        <taxon>Prolixibacteraceae</taxon>
        <taxon>Maribellus</taxon>
    </lineage>
</organism>
<dbReference type="Proteomes" id="UP000428260">
    <property type="component" value="Chromosome"/>
</dbReference>
<sequence length="737" mass="85447">MKKNLLFLFCYLIFSSVHSQSSQELPFSDNFENDIDGWILQNTISDTQWYWNNEEGFEGSNSASFTLNLIKPYDVNDAWFVTPEINTDTDSHVKIKFKYMRWGDYLSPQIYYTYNFTGDVETTEWNEIQDISWGTDVLEYYDIQALGIETPGNKFWFAFRYQTTEDKAAAFYIDNFSIDSYIPPAPFVLVDEAEHFEFYTNISGEEDFYLTIQDSLEEQYDKLNSLWNRPGIDDIFKESDKIKVYYSAKNDIYLSEEETHGWKSGFHNTENLELFLSPLTNTSQADYYNTLTGLAINEFSQLAVSKKLLRENWSDLPTYFLEGFGLFEAGFRPRRDSIIKYIDENPATNFDFVTDTSGISNTLKKDFIVSSVEGPLLSGGSYLGIGPIHSSWLHNQLSIYLKYFYTDPDDQRIKLQLATPDFDFYGATSDSSHFSDVVSYFENAYSFYIANYNLKPKHRFKVVIVPTEPIGMDILNYNDYFNGGVGCGGDLVIQLSPNYNFDQETYDRYYANTSSHEFFHVYYNHFMWEIPGGFWAEGSADFSARHALGADIRRERFWMIEWTFDEYAKKYNIEPDLEHISTNPNLELDIYYLGDLFFEFLYENYGGYENIKKFFNQGMDYSAFGTTYEEIDIGYINYLKSLAGIATTADLVKNLPSNNLNLILTDEFHLSFQTQTSGKVNLSVFDIQGRKVCTLIDKKLSSGKHIVSIENLMNISGIYVYKLTTPQNSSVLKFIKN</sequence>
<dbReference type="RefSeq" id="WP_158871351.1">
    <property type="nucleotide sequence ID" value="NZ_CP046401.1"/>
</dbReference>
<evidence type="ECO:0000313" key="2">
    <source>
        <dbReference type="EMBL" id="QGY47459.1"/>
    </source>
</evidence>
<dbReference type="InterPro" id="IPR026444">
    <property type="entry name" value="Secre_tail"/>
</dbReference>
<keyword evidence="3" id="KW-1185">Reference proteome</keyword>
<dbReference type="NCBIfam" id="TIGR04183">
    <property type="entry name" value="Por_Secre_tail"/>
    <property type="match status" value="1"/>
</dbReference>
<evidence type="ECO:0000313" key="3">
    <source>
        <dbReference type="Proteomes" id="UP000428260"/>
    </source>
</evidence>
<keyword evidence="1" id="KW-0732">Signal</keyword>
<feature type="chain" id="PRO_5026065024" evidence="1">
    <location>
        <begin position="20"/>
        <end position="737"/>
    </location>
</feature>
<reference evidence="2 3" key="1">
    <citation type="submission" date="2019-11" db="EMBL/GenBank/DDBJ databases">
        <authorList>
            <person name="Zheng R.K."/>
            <person name="Sun C.M."/>
        </authorList>
    </citation>
    <scope>NUCLEOTIDE SEQUENCE [LARGE SCALE GENOMIC DNA]</scope>
    <source>
        <strain evidence="2 3">WC007</strain>
    </source>
</reference>
<feature type="signal peptide" evidence="1">
    <location>
        <begin position="1"/>
        <end position="19"/>
    </location>
</feature>
<dbReference type="AlphaFoldDB" id="A0A6I6K1H4"/>
<dbReference type="EMBL" id="CP046401">
    <property type="protein sequence ID" value="QGY47459.1"/>
    <property type="molecule type" value="Genomic_DNA"/>
</dbReference>
<protein>
    <submittedName>
        <fullName evidence="2">T9SS type A sorting domain-containing protein</fullName>
    </submittedName>
</protein>
<dbReference type="KEGG" id="mcos:GM418_28455"/>
<accession>A0A6I6K1H4</accession>
<dbReference type="NCBIfam" id="NF038128">
    <property type="entry name" value="choice_anch_J"/>
    <property type="match status" value="1"/>
</dbReference>
<name>A0A6I6K1H4_9BACT</name>
<gene>
    <name evidence="2" type="ORF">GM418_28455</name>
</gene>
<proteinExistence type="predicted"/>